<dbReference type="AlphaFoldDB" id="A0A0L7N2H4"/>
<proteinExistence type="predicted"/>
<feature type="chain" id="PRO_5005574405" evidence="2">
    <location>
        <begin position="32"/>
        <end position="77"/>
    </location>
</feature>
<evidence type="ECO:0000256" key="1">
    <source>
        <dbReference type="SAM" id="Phobius"/>
    </source>
</evidence>
<keyword evidence="1" id="KW-0472">Membrane</keyword>
<comment type="caution">
    <text evidence="3">The sequence shown here is derived from an EMBL/GenBank/DDBJ whole genome shotgun (WGS) entry which is preliminary data.</text>
</comment>
<keyword evidence="2" id="KW-0732">Signal</keyword>
<sequence>MFHKTRSIARQYGAKVVAGSAGALAVASSHAAGLDDLFDAVDLSGINVKVLAMGVVIVGIALYLKGPAIVKRIIAKI</sequence>
<evidence type="ECO:0000313" key="4">
    <source>
        <dbReference type="Proteomes" id="UP000037442"/>
    </source>
</evidence>
<name>A0A0L7N2H4_COMTE</name>
<dbReference type="EMBL" id="JNVD01000008">
    <property type="protein sequence ID" value="KOC28381.1"/>
    <property type="molecule type" value="Genomic_DNA"/>
</dbReference>
<gene>
    <name evidence="3" type="ORF">GL58_24490</name>
</gene>
<dbReference type="RefSeq" id="WP_053282076.1">
    <property type="nucleotide sequence ID" value="NZ_JNVD01000008.1"/>
</dbReference>
<organism evidence="3 4">
    <name type="scientific">Comamonas testosteroni</name>
    <name type="common">Pseudomonas testosteroni</name>
    <dbReference type="NCBI Taxonomy" id="285"/>
    <lineage>
        <taxon>Bacteria</taxon>
        <taxon>Pseudomonadati</taxon>
        <taxon>Pseudomonadota</taxon>
        <taxon>Betaproteobacteria</taxon>
        <taxon>Burkholderiales</taxon>
        <taxon>Comamonadaceae</taxon>
        <taxon>Comamonas</taxon>
    </lineage>
</organism>
<feature type="transmembrane region" description="Helical" evidence="1">
    <location>
        <begin position="47"/>
        <end position="64"/>
    </location>
</feature>
<dbReference type="Proteomes" id="UP000037442">
    <property type="component" value="Unassembled WGS sequence"/>
</dbReference>
<reference evidence="4" key="1">
    <citation type="submission" date="2014-06" db="EMBL/GenBank/DDBJ databases">
        <title>Draft genome sequence of C. testosteroni WDL7.</title>
        <authorList>
            <person name="Wu Y."/>
            <person name="Seshan H."/>
            <person name="Arumugam K."/>
        </authorList>
    </citation>
    <scope>NUCLEOTIDE SEQUENCE [LARGE SCALE GENOMIC DNA]</scope>
    <source>
        <strain evidence="4">WDL7</strain>
    </source>
</reference>
<evidence type="ECO:0000256" key="2">
    <source>
        <dbReference type="SAM" id="SignalP"/>
    </source>
</evidence>
<accession>A0A0L7N2H4</accession>
<evidence type="ECO:0000313" key="3">
    <source>
        <dbReference type="EMBL" id="KOC28381.1"/>
    </source>
</evidence>
<dbReference type="PATRIC" id="fig|285.49.peg.5084"/>
<protein>
    <submittedName>
        <fullName evidence="3">Uncharacterized protein</fullName>
    </submittedName>
</protein>
<feature type="signal peptide" evidence="2">
    <location>
        <begin position="1"/>
        <end position="31"/>
    </location>
</feature>
<keyword evidence="1" id="KW-0812">Transmembrane</keyword>
<keyword evidence="1" id="KW-1133">Transmembrane helix</keyword>